<protein>
    <submittedName>
        <fullName evidence="3">Uncharacterized protein</fullName>
    </submittedName>
</protein>
<proteinExistence type="predicted"/>
<keyword evidence="2" id="KW-0472">Membrane</keyword>
<evidence type="ECO:0000313" key="3">
    <source>
        <dbReference type="EMBL" id="GAA4997299.1"/>
    </source>
</evidence>
<accession>A0ABP9IG56</accession>
<feature type="transmembrane region" description="Helical" evidence="2">
    <location>
        <begin position="52"/>
        <end position="71"/>
    </location>
</feature>
<evidence type="ECO:0000256" key="1">
    <source>
        <dbReference type="SAM" id="MobiDB-lite"/>
    </source>
</evidence>
<gene>
    <name evidence="3" type="ORF">GCM10023335_07840</name>
</gene>
<dbReference type="RefSeq" id="WP_425589176.1">
    <property type="nucleotide sequence ID" value="NZ_BAABKB010000002.1"/>
</dbReference>
<organism evidence="3 4">
    <name type="scientific">Streptomyces siamensis</name>
    <dbReference type="NCBI Taxonomy" id="1274986"/>
    <lineage>
        <taxon>Bacteria</taxon>
        <taxon>Bacillati</taxon>
        <taxon>Actinomycetota</taxon>
        <taxon>Actinomycetes</taxon>
        <taxon>Kitasatosporales</taxon>
        <taxon>Streptomycetaceae</taxon>
        <taxon>Streptomyces</taxon>
    </lineage>
</organism>
<feature type="region of interest" description="Disordered" evidence="1">
    <location>
        <begin position="1"/>
        <end position="23"/>
    </location>
</feature>
<dbReference type="Proteomes" id="UP001501759">
    <property type="component" value="Unassembled WGS sequence"/>
</dbReference>
<comment type="caution">
    <text evidence="3">The sequence shown here is derived from an EMBL/GenBank/DDBJ whole genome shotgun (WGS) entry which is preliminary data.</text>
</comment>
<keyword evidence="2" id="KW-0812">Transmembrane</keyword>
<feature type="compositionally biased region" description="Pro residues" evidence="1">
    <location>
        <begin position="1"/>
        <end position="22"/>
    </location>
</feature>
<name>A0ABP9IG56_9ACTN</name>
<feature type="compositionally biased region" description="Basic and acidic residues" evidence="1">
    <location>
        <begin position="78"/>
        <end position="96"/>
    </location>
</feature>
<keyword evidence="4" id="KW-1185">Reference proteome</keyword>
<evidence type="ECO:0000313" key="4">
    <source>
        <dbReference type="Proteomes" id="UP001501759"/>
    </source>
</evidence>
<dbReference type="EMBL" id="BAABKB010000002">
    <property type="protein sequence ID" value="GAA4997299.1"/>
    <property type="molecule type" value="Genomic_DNA"/>
</dbReference>
<reference evidence="4" key="1">
    <citation type="journal article" date="2019" name="Int. J. Syst. Evol. Microbiol.">
        <title>The Global Catalogue of Microorganisms (GCM) 10K type strain sequencing project: providing services to taxonomists for standard genome sequencing and annotation.</title>
        <authorList>
            <consortium name="The Broad Institute Genomics Platform"/>
            <consortium name="The Broad Institute Genome Sequencing Center for Infectious Disease"/>
            <person name="Wu L."/>
            <person name="Ma J."/>
        </authorList>
    </citation>
    <scope>NUCLEOTIDE SEQUENCE [LARGE SCALE GENOMIC DNA]</scope>
    <source>
        <strain evidence="4">JCM 18409</strain>
    </source>
</reference>
<keyword evidence="2" id="KW-1133">Transmembrane helix</keyword>
<evidence type="ECO:0000256" key="2">
    <source>
        <dbReference type="SAM" id="Phobius"/>
    </source>
</evidence>
<sequence>MPGPETAPRPSPGARSPAPPVPDTASAVVGWAAFSCVLVPVILVWFGASLAGATGTALGLATVTGACRLLMRQSERGAARLRAAERDARPTGERSAPRGRHGRAASAIVAEPRGGGIPERPARPPGGVRPGVMPDPRGRSGTGTVADLRGWSGTGAHRGGRRGTGNKPVD</sequence>
<feature type="region of interest" description="Disordered" evidence="1">
    <location>
        <begin position="78"/>
        <end position="170"/>
    </location>
</feature>